<dbReference type="PANTHER" id="PTHR30385">
    <property type="entry name" value="SIGMA FACTOR F FLAGELLAR"/>
    <property type="match status" value="1"/>
</dbReference>
<reference evidence="6 7" key="1">
    <citation type="journal article" date="2023" name="Int. J. Syst. Evol. Microbiol.">
        <title>The observation of taxonomic boundaries for the 16SrII and 16SrXXV phytoplasmas using genome-based delimitation.</title>
        <authorList>
            <person name="Rodrigues Jardim B."/>
            <person name="Tran-Nguyen L.T.T."/>
            <person name="Gambley C."/>
            <person name="Al-Sadi A.M."/>
            <person name="Al-Subhi A.M."/>
            <person name="Foissac X."/>
            <person name="Salar P."/>
            <person name="Cai H."/>
            <person name="Yang J.Y."/>
            <person name="Davis R."/>
            <person name="Jones L."/>
            <person name="Rodoni B."/>
            <person name="Constable F.E."/>
        </authorList>
    </citation>
    <scope>NUCLEOTIDE SEQUENCE [LARGE SCALE GENOMIC DNA]</scope>
    <source>
        <strain evidence="6">BAWM-OMN-P26</strain>
    </source>
</reference>
<evidence type="ECO:0000313" key="6">
    <source>
        <dbReference type="EMBL" id="MDO8054582.1"/>
    </source>
</evidence>
<dbReference type="InterPro" id="IPR036388">
    <property type="entry name" value="WH-like_DNA-bd_sf"/>
</dbReference>
<accession>A0AAP5CLW3</accession>
<evidence type="ECO:0000256" key="1">
    <source>
        <dbReference type="ARBA" id="ARBA00023015"/>
    </source>
</evidence>
<dbReference type="NCBIfam" id="TIGR02937">
    <property type="entry name" value="sigma70-ECF"/>
    <property type="match status" value="1"/>
</dbReference>
<dbReference type="InterPro" id="IPR000943">
    <property type="entry name" value="RNA_pol_sigma70"/>
</dbReference>
<dbReference type="PRINTS" id="PR00046">
    <property type="entry name" value="SIGMA70FCT"/>
</dbReference>
<proteinExistence type="predicted"/>
<feature type="domain" description="RNA polymerase sigma-70 region 2" evidence="5">
    <location>
        <begin position="26"/>
        <end position="90"/>
    </location>
</feature>
<dbReference type="GO" id="GO:0006352">
    <property type="term" value="P:DNA-templated transcription initiation"/>
    <property type="evidence" value="ECO:0007669"/>
    <property type="project" value="InterPro"/>
</dbReference>
<sequence length="199" mass="23523">MNRKTLFLLFLKDKSNFKLREQLIILHLPLVKKLVYQFKYYPRCLTRADLEQEGMSGLSKALDHYQDLGYDFLAYAKPHIQKAISEAIRKMTKSITLVSWVDHYHYPLTSPLLTPHQYWLKQGHHELFLKTMKKKLSATEFSIIHLSFGIPLGNIHENYQSCYTNKEIAEQLNLTLRQVVNIKEKAIKKLKKIYRKSDK</sequence>
<dbReference type="Gene3D" id="1.10.10.10">
    <property type="entry name" value="Winged helix-like DNA-binding domain superfamily/Winged helix DNA-binding domain"/>
    <property type="match status" value="1"/>
</dbReference>
<keyword evidence="7" id="KW-1185">Reference proteome</keyword>
<evidence type="ECO:0000256" key="4">
    <source>
        <dbReference type="ARBA" id="ARBA00023163"/>
    </source>
</evidence>
<keyword evidence="3" id="KW-0238">DNA-binding</keyword>
<gene>
    <name evidence="6" type="ORF">OC696_01725</name>
</gene>
<dbReference type="Proteomes" id="UP001170651">
    <property type="component" value="Unassembled WGS sequence"/>
</dbReference>
<evidence type="ECO:0000259" key="5">
    <source>
        <dbReference type="Pfam" id="PF04542"/>
    </source>
</evidence>
<dbReference type="InterPro" id="IPR007627">
    <property type="entry name" value="RNA_pol_sigma70_r2"/>
</dbReference>
<dbReference type="Gene3D" id="1.10.1740.10">
    <property type="match status" value="1"/>
</dbReference>
<dbReference type="SUPFAM" id="SSF88659">
    <property type="entry name" value="Sigma3 and sigma4 domains of RNA polymerase sigma factors"/>
    <property type="match status" value="1"/>
</dbReference>
<dbReference type="RefSeq" id="WP_304516085.1">
    <property type="nucleotide sequence ID" value="NZ_JAOSIW010000011.1"/>
</dbReference>
<dbReference type="Pfam" id="PF04542">
    <property type="entry name" value="Sigma70_r2"/>
    <property type="match status" value="1"/>
</dbReference>
<dbReference type="AlphaFoldDB" id="A0AAP5CLW3"/>
<dbReference type="GO" id="GO:0016987">
    <property type="term" value="F:sigma factor activity"/>
    <property type="evidence" value="ECO:0007669"/>
    <property type="project" value="UniProtKB-KW"/>
</dbReference>
<keyword evidence="4" id="KW-0804">Transcription</keyword>
<dbReference type="SUPFAM" id="SSF88946">
    <property type="entry name" value="Sigma2 domain of RNA polymerase sigma factors"/>
    <property type="match status" value="1"/>
</dbReference>
<evidence type="ECO:0000256" key="2">
    <source>
        <dbReference type="ARBA" id="ARBA00023082"/>
    </source>
</evidence>
<dbReference type="InterPro" id="IPR013324">
    <property type="entry name" value="RNA_pol_sigma_r3/r4-like"/>
</dbReference>
<dbReference type="EMBL" id="JAOSIW010000011">
    <property type="protein sequence ID" value="MDO8054582.1"/>
    <property type="molecule type" value="Genomic_DNA"/>
</dbReference>
<protein>
    <submittedName>
        <fullName evidence="6">Sigma-70 family RNA polymerase sigma factor</fullName>
    </submittedName>
</protein>
<keyword evidence="1" id="KW-0805">Transcription regulation</keyword>
<name>A0AAP5CLW3_9MOLU</name>
<evidence type="ECO:0000313" key="7">
    <source>
        <dbReference type="Proteomes" id="UP001170651"/>
    </source>
</evidence>
<dbReference type="InterPro" id="IPR013325">
    <property type="entry name" value="RNA_pol_sigma_r2"/>
</dbReference>
<dbReference type="InterPro" id="IPR014284">
    <property type="entry name" value="RNA_pol_sigma-70_dom"/>
</dbReference>
<comment type="caution">
    <text evidence="6">The sequence shown here is derived from an EMBL/GenBank/DDBJ whole genome shotgun (WGS) entry which is preliminary data.</text>
</comment>
<keyword evidence="2" id="KW-0731">Sigma factor</keyword>
<organism evidence="6 7">
    <name type="scientific">Candidatus Phytoplasma australasiaticum subsp. australasiaticum</name>
    <dbReference type="NCBI Taxonomy" id="2832407"/>
    <lineage>
        <taxon>Bacteria</taxon>
        <taxon>Bacillati</taxon>
        <taxon>Mycoplasmatota</taxon>
        <taxon>Mollicutes</taxon>
        <taxon>Acholeplasmatales</taxon>
        <taxon>Acholeplasmataceae</taxon>
        <taxon>Candidatus Phytoplasma</taxon>
        <taxon>16SrII (Peanut WB group)</taxon>
        <taxon>Candidatus Phytoplasma australasiaticum</taxon>
    </lineage>
</organism>
<dbReference type="GO" id="GO:0003677">
    <property type="term" value="F:DNA binding"/>
    <property type="evidence" value="ECO:0007669"/>
    <property type="project" value="UniProtKB-KW"/>
</dbReference>
<evidence type="ECO:0000256" key="3">
    <source>
        <dbReference type="ARBA" id="ARBA00023125"/>
    </source>
</evidence>